<evidence type="ECO:0000259" key="7">
    <source>
        <dbReference type="PROSITE" id="PS51918"/>
    </source>
</evidence>
<dbReference type="PANTHER" id="PTHR11228:SF7">
    <property type="entry name" value="PQQA PEPTIDE CYCLASE"/>
    <property type="match status" value="1"/>
</dbReference>
<evidence type="ECO:0000313" key="9">
    <source>
        <dbReference type="Proteomes" id="UP000069935"/>
    </source>
</evidence>
<keyword evidence="6" id="KW-0175">Coiled coil</keyword>
<keyword evidence="2" id="KW-0949">S-adenosyl-L-methionine</keyword>
<keyword evidence="9" id="KW-1185">Reference proteome</keyword>
<keyword evidence="4" id="KW-0408">Iron</keyword>
<dbReference type="NCBIfam" id="TIGR03913">
    <property type="entry name" value="rad_SAM_trio"/>
    <property type="match status" value="1"/>
</dbReference>
<dbReference type="EMBL" id="CP012402">
    <property type="protein sequence ID" value="ALG72499.1"/>
    <property type="molecule type" value="Genomic_DNA"/>
</dbReference>
<dbReference type="InterPro" id="IPR013785">
    <property type="entry name" value="Aldolase_TIM"/>
</dbReference>
<evidence type="ECO:0000256" key="4">
    <source>
        <dbReference type="ARBA" id="ARBA00023004"/>
    </source>
</evidence>
<dbReference type="SFLD" id="SFLDG01067">
    <property type="entry name" value="SPASM/twitch_domain_containing"/>
    <property type="match status" value="1"/>
</dbReference>
<accession>A0AAC8VZS6</accession>
<dbReference type="PANTHER" id="PTHR11228">
    <property type="entry name" value="RADICAL SAM DOMAIN PROTEIN"/>
    <property type="match status" value="1"/>
</dbReference>
<dbReference type="PROSITE" id="PS51918">
    <property type="entry name" value="RADICAL_SAM"/>
    <property type="match status" value="1"/>
</dbReference>
<evidence type="ECO:0000256" key="6">
    <source>
        <dbReference type="SAM" id="Coils"/>
    </source>
</evidence>
<dbReference type="NCBIfam" id="TIGR04085">
    <property type="entry name" value="rSAM_more_4Fe4S"/>
    <property type="match status" value="1"/>
</dbReference>
<dbReference type="SFLD" id="SFLDG01386">
    <property type="entry name" value="main_SPASM_domain-containing"/>
    <property type="match status" value="1"/>
</dbReference>
<dbReference type="InterPro" id="IPR006638">
    <property type="entry name" value="Elp3/MiaA/NifB-like_rSAM"/>
</dbReference>
<protein>
    <submittedName>
        <fullName evidence="8">Radical SAM protein</fullName>
    </submittedName>
</protein>
<dbReference type="SMART" id="SM00729">
    <property type="entry name" value="Elp3"/>
    <property type="match status" value="1"/>
</dbReference>
<evidence type="ECO:0000313" key="8">
    <source>
        <dbReference type="EMBL" id="ALG72499.1"/>
    </source>
</evidence>
<gene>
    <name evidence="8" type="ORF">AL072_15530</name>
</gene>
<dbReference type="AlphaFoldDB" id="A0AAC8VZS6"/>
<reference evidence="9" key="1">
    <citation type="submission" date="2015-08" db="EMBL/GenBank/DDBJ databases">
        <title>Complete Genome Sequence of Azospirillum thiophilum BV-S.</title>
        <authorList>
            <person name="Fomenkov A."/>
            <person name="Vincze T."/>
            <person name="Grabovich M."/>
            <person name="Dubinina G."/>
            <person name="Orlova M."/>
            <person name="Belousova E."/>
            <person name="Roberts R.J."/>
        </authorList>
    </citation>
    <scope>NUCLEOTIDE SEQUENCE [LARGE SCALE GENOMIC DNA]</scope>
    <source>
        <strain evidence="9">BV-S</strain>
    </source>
</reference>
<dbReference type="InterPro" id="IPR050377">
    <property type="entry name" value="Radical_SAM_PqqE_MftC-like"/>
</dbReference>
<sequence length="521" mass="56978">MDQTIPGLVPARSPSEELPQDHVPARFCDAEDYRRLVPVHVVWEITLACNLKCQHCGSRAGRPRPDELDTGEALDLVDRLAALGTREISLIGGEAYLRRDWLEIVRRCRSHGMRTSMQTGARNLTDARIDAAAEAGLQAIGVSIDGMPELHDRVRGVPGSYEQAIGALRRAKARGLAVSANTQIGPETPDHLPAIMDAIIEAGATHWQIQFTVAMGNAVDNPDLILQPHRLIEVMPLLARLYREGLDRGLLLVMGNNVGYYGPYERLWRGFGDESQHWSGCSAGQTGIGIEADGTIKGCPSLATSLYASGNIRDMTLEDIWRLSDRMAFARTRSVDELWGYCRTCYYADACRAGCTWTSESLLGKRGNNPYCHYRVLDLAKHGLRERVVKIKDAPKEAFAIGEFALITEPIPGADSPGLPERDPAKVHRHSCERSAEGGVVPPSLTLCRSCNQYIWPHETDCPHCGADVAAAAARHDIDSARRRALIRETQRLLDEARAAKAAAKEAVKEASTVAGAVSPS</sequence>
<dbReference type="KEGG" id="ati:AL072_15530"/>
<keyword evidence="5" id="KW-0411">Iron-sulfur</keyword>
<organism evidence="8 9">
    <name type="scientific">Azospirillum thiophilum</name>
    <dbReference type="NCBI Taxonomy" id="528244"/>
    <lineage>
        <taxon>Bacteria</taxon>
        <taxon>Pseudomonadati</taxon>
        <taxon>Pseudomonadota</taxon>
        <taxon>Alphaproteobacteria</taxon>
        <taxon>Rhodospirillales</taxon>
        <taxon>Azospirillaceae</taxon>
        <taxon>Azospirillum</taxon>
    </lineage>
</organism>
<dbReference type="RefSeq" id="WP_045586236.1">
    <property type="nucleotide sequence ID" value="NZ_CP012402.1"/>
</dbReference>
<reference evidence="8 9" key="2">
    <citation type="journal article" date="2016" name="Genome Announc.">
        <title>Complete Genome Sequence of a Strain of Azospirillum thiophilum Isolated from a Sulfide Spring.</title>
        <authorList>
            <person name="Fomenkov A."/>
            <person name="Vincze T."/>
            <person name="Grabovich M."/>
            <person name="Anton B.P."/>
            <person name="Dubinina G."/>
            <person name="Orlova M."/>
            <person name="Belousova E."/>
            <person name="Roberts R.J."/>
        </authorList>
    </citation>
    <scope>NUCLEOTIDE SEQUENCE [LARGE SCALE GENOMIC DNA]</scope>
    <source>
        <strain evidence="8 9">BV-S</strain>
    </source>
</reference>
<dbReference type="GO" id="GO:0046872">
    <property type="term" value="F:metal ion binding"/>
    <property type="evidence" value="ECO:0007669"/>
    <property type="project" value="UniProtKB-KW"/>
</dbReference>
<evidence type="ECO:0000256" key="2">
    <source>
        <dbReference type="ARBA" id="ARBA00022691"/>
    </source>
</evidence>
<evidence type="ECO:0000256" key="5">
    <source>
        <dbReference type="ARBA" id="ARBA00023014"/>
    </source>
</evidence>
<dbReference type="Proteomes" id="UP000069935">
    <property type="component" value="Chromosome 2"/>
</dbReference>
<dbReference type="InterPro" id="IPR007197">
    <property type="entry name" value="rSAM"/>
</dbReference>
<dbReference type="SFLD" id="SFLDS00029">
    <property type="entry name" value="Radical_SAM"/>
    <property type="match status" value="1"/>
</dbReference>
<evidence type="ECO:0000256" key="3">
    <source>
        <dbReference type="ARBA" id="ARBA00022723"/>
    </source>
</evidence>
<keyword evidence="3" id="KW-0479">Metal-binding</keyword>
<dbReference type="Pfam" id="PF04055">
    <property type="entry name" value="Radical_SAM"/>
    <property type="match status" value="1"/>
</dbReference>
<dbReference type="GO" id="GO:0051536">
    <property type="term" value="F:iron-sulfur cluster binding"/>
    <property type="evidence" value="ECO:0007669"/>
    <property type="project" value="UniProtKB-KW"/>
</dbReference>
<name>A0AAC8VZS6_9PROT</name>
<evidence type="ECO:0000256" key="1">
    <source>
        <dbReference type="ARBA" id="ARBA00001966"/>
    </source>
</evidence>
<dbReference type="InterPro" id="IPR058240">
    <property type="entry name" value="rSAM_sf"/>
</dbReference>
<dbReference type="GO" id="GO:0003824">
    <property type="term" value="F:catalytic activity"/>
    <property type="evidence" value="ECO:0007669"/>
    <property type="project" value="InterPro"/>
</dbReference>
<dbReference type="InterPro" id="IPR023820">
    <property type="entry name" value="rSAM_GDL-assoc"/>
</dbReference>
<dbReference type="InterPro" id="IPR023885">
    <property type="entry name" value="4Fe4S-binding_SPASM_dom"/>
</dbReference>
<dbReference type="SUPFAM" id="SSF102114">
    <property type="entry name" value="Radical SAM enzymes"/>
    <property type="match status" value="1"/>
</dbReference>
<comment type="cofactor">
    <cofactor evidence="1">
        <name>[4Fe-4S] cluster</name>
        <dbReference type="ChEBI" id="CHEBI:49883"/>
    </cofactor>
</comment>
<feature type="domain" description="Radical SAM core" evidence="7">
    <location>
        <begin position="35"/>
        <end position="244"/>
    </location>
</feature>
<dbReference type="Gene3D" id="3.20.20.70">
    <property type="entry name" value="Aldolase class I"/>
    <property type="match status" value="1"/>
</dbReference>
<dbReference type="CDD" id="cd01335">
    <property type="entry name" value="Radical_SAM"/>
    <property type="match status" value="1"/>
</dbReference>
<dbReference type="Pfam" id="PF13186">
    <property type="entry name" value="SPASM"/>
    <property type="match status" value="1"/>
</dbReference>
<proteinExistence type="predicted"/>
<feature type="coiled-coil region" evidence="6">
    <location>
        <begin position="487"/>
        <end position="514"/>
    </location>
</feature>